<dbReference type="InterPro" id="IPR047007">
    <property type="entry name" value="XRN1_D1_sf"/>
</dbReference>
<sequence>MGIPKFFRFMSERYPLISQLIQENRIPEFDALYLDMNGIIHNCSHPNDDDASFRISEEDIFLAIFSYVAHLFSVIKPQKLFFLAIDGVAPRAKMNQQRSRRFRTAKEAKETVEKAKRRGEEIPEEAGFDSNCITPGTPFMARLSAQLKYFIAKKVSEDADWRGVEIVLSGHEVPGEGEHKIMEYIRLNKAQPGYNPNMRHCLYGLDADLIMLGLLSHDPHFCLLREEVTFGPRGGKGKAKSLHDQNFYLMHLSLFREYLDHEFSSLKGALPFEYDLERIIDDFILLNIFIGNDFLPHLPGLHINEGALNRLFEIYKRILPQAGGYLNEHGTLNAPRLQLVLNELTVFEREQFEHEVSDIGLGGRGKGGRRGAEQAMDKARSKGKMVLSESQKQIVDKLSTFVLSHLATLTSTASSAQLQFPNHLVSARDRRFLSDLADALKLYVTYDEYTPEGENLVTVRFDEALVALAREEEEDDDDDAIKGPLDGVSDEETEGAESSEAEEIGIVHLSLDGGVKHAPRRNGGAAVPAKVDGEPEWQTAIKRVLDKYRRAEVIRELSQEEAEEEQEKQVQDKIAQWKTDYYKEKLDFGPEDAKSLYDLVYRYIEGLQWVLHYYYAGVASWGWFYNYHYAPKMSDLKGAEKMTFSFDLGKPFRPFEQLMGVLPDLSSQHIPLAFRDLMSDPTSPIIDFYPTKFEQDLNGKKQDWEAIVKIPFIDEQRLLSTMAAREPRLTKEERARNGFGESTKFVYDESIDRTYPSSLPGFFPDLINNHTRLETFHLPTLEGGLSLVKGLMPGVALGKDAISGFPSLYTIPHTATLGFHGVNVFQTDSRRETMVVSTDNQYENLSSEDVARKVVGKRVHVGYPYLREALVDAVSDELFRYDLDANGRVRSVPHTQNEIYSWKRAADRIEHVYSKSKGCLIGHVDVVVHARVLKGLERQDDGSLVKEWQDESEDFALQATVADVSSPDERYVERPPIPLDVEYPEGSKVFFLGHAAYGTPAQVLEHEDESLAIRIAFFPNDKQENALFKQALANVRDAAYSPAHAVCRMVGMSGLTLSKITSSLLLHGMTDQRVNVGLNLKFEAKGQKVLGYSRKGENGQWEHSGKAIELIREYKQKFPEIISTLDTNRGDLTRATDFFRGDAVAERMKELTAWIKEKGVRDFEKVPLYSEQLDKDAVQLIERLEDKLATTKSLDKIKQARVRGIPRASILKPAHAPGRLRDQSFTLGDRVIAVAETGSVPLSAKGVVVGIQTDFIDVVFDVQFMGGTTLSGRCSTYRGATVSRSSVLNLTVPQFSTGQGAPPPAAPVPVNKHAKFRQGTSPGGPNILPAHGLPAGGFHPNPALAANGRGRGRGAAAGVQVLQRTTGHGANQRAVSPNTTFNAVANGSAPPAAPRAAAGNAAPTTQQQRLGQTLGIRGGARGGARGGFVAQQQFAAARGGYGPGGVGLGHQHHQQAFAPVQFAHGGVAIPPPPALVHQGRGRGGAARGRGGAARGGAAGRGGAAATA</sequence>
<feature type="domain" description="Xrn1 helical" evidence="9">
    <location>
        <begin position="274"/>
        <end position="360"/>
    </location>
</feature>
<protein>
    <recommendedName>
        <fullName evidence="5">5'-3' exoribonuclease 1</fullName>
        <ecNumber evidence="5">3.1.13.-</ecNumber>
    </recommendedName>
</protein>
<feature type="coiled-coil region" evidence="6">
    <location>
        <begin position="548"/>
        <end position="580"/>
    </location>
</feature>
<feature type="domain" description="5'-3' exoribonuclease 1 D1" evidence="11">
    <location>
        <begin position="790"/>
        <end position="974"/>
    </location>
</feature>
<dbReference type="Gene3D" id="1.25.40.1050">
    <property type="match status" value="1"/>
</dbReference>
<dbReference type="InterPro" id="IPR041106">
    <property type="entry name" value="XRN1_D2_D3"/>
</dbReference>
<keyword evidence="2 5" id="KW-0378">Hydrolase</keyword>
<dbReference type="GO" id="GO:0000184">
    <property type="term" value="P:nuclear-transcribed mRNA catabolic process, nonsense-mediated decay"/>
    <property type="evidence" value="ECO:0007669"/>
    <property type="project" value="UniProtKB-KW"/>
</dbReference>
<dbReference type="InterPro" id="IPR027073">
    <property type="entry name" value="5_3_exoribonuclease"/>
</dbReference>
<dbReference type="PANTHER" id="PTHR12341:SF7">
    <property type="entry name" value="5'-3' EXORIBONUCLEASE 1"/>
    <property type="match status" value="1"/>
</dbReference>
<feature type="domain" description="5'-3' exoribonuclease 1 SH3-like" evidence="10">
    <location>
        <begin position="1223"/>
        <end position="1289"/>
    </location>
</feature>
<keyword evidence="3 5" id="KW-0269">Exonuclease</keyword>
<accession>A0AAV5GC20</accession>
<keyword evidence="5" id="KW-0866">Nonsense-mediated mRNA decay</keyword>
<dbReference type="CDD" id="cd18673">
    <property type="entry name" value="PIN_XRN1-2-like"/>
    <property type="match status" value="1"/>
</dbReference>
<dbReference type="GO" id="GO:0004534">
    <property type="term" value="F:5'-3' RNA exonuclease activity"/>
    <property type="evidence" value="ECO:0007669"/>
    <property type="project" value="UniProtKB-ARBA"/>
</dbReference>
<feature type="region of interest" description="Disordered" evidence="7">
    <location>
        <begin position="1477"/>
        <end position="1507"/>
    </location>
</feature>
<reference evidence="13 14" key="1">
    <citation type="submission" date="2021-12" db="EMBL/GenBank/DDBJ databases">
        <title>High titer production of polyol ester of fatty acids by Rhodotorula paludigena BS15 towards product separation-free biomass refinery.</title>
        <authorList>
            <person name="Mano J."/>
            <person name="Ono H."/>
            <person name="Tanaka T."/>
            <person name="Naito K."/>
            <person name="Sushida H."/>
            <person name="Ike M."/>
            <person name="Tokuyasu K."/>
            <person name="Kitaoka M."/>
        </authorList>
    </citation>
    <scope>NUCLEOTIDE SEQUENCE [LARGE SCALE GENOMIC DNA]</scope>
    <source>
        <strain evidence="13 14">BS15</strain>
    </source>
</reference>
<dbReference type="GO" id="GO:0005737">
    <property type="term" value="C:cytoplasm"/>
    <property type="evidence" value="ECO:0007669"/>
    <property type="project" value="UniProtKB-SubCell"/>
</dbReference>
<evidence type="ECO:0000256" key="2">
    <source>
        <dbReference type="ARBA" id="ARBA00022801"/>
    </source>
</evidence>
<dbReference type="Pfam" id="PF03159">
    <property type="entry name" value="XRN_N"/>
    <property type="match status" value="1"/>
</dbReference>
<keyword evidence="1 5" id="KW-0540">Nuclease</keyword>
<dbReference type="InterPro" id="IPR047008">
    <property type="entry name" value="XRN1_SH3_sf"/>
</dbReference>
<evidence type="ECO:0000256" key="1">
    <source>
        <dbReference type="ARBA" id="ARBA00022722"/>
    </source>
</evidence>
<feature type="region of interest" description="Disordered" evidence="7">
    <location>
        <begin position="470"/>
        <end position="502"/>
    </location>
</feature>
<evidence type="ECO:0000259" key="10">
    <source>
        <dbReference type="Pfam" id="PF18129"/>
    </source>
</evidence>
<dbReference type="EC" id="3.1.13.-" evidence="5"/>
<dbReference type="Gene3D" id="2.170.260.40">
    <property type="match status" value="1"/>
</dbReference>
<dbReference type="InterPro" id="IPR041385">
    <property type="entry name" value="SH3_12"/>
</dbReference>
<name>A0AAV5GC20_9BASI</name>
<evidence type="ECO:0000256" key="4">
    <source>
        <dbReference type="ARBA" id="ARBA00038299"/>
    </source>
</evidence>
<dbReference type="InterPro" id="IPR004859">
    <property type="entry name" value="Xrn1_N"/>
</dbReference>
<feature type="domain" description="Xrn1 helical" evidence="9">
    <location>
        <begin position="530"/>
        <end position="747"/>
    </location>
</feature>
<feature type="compositionally biased region" description="Acidic residues" evidence="7">
    <location>
        <begin position="488"/>
        <end position="502"/>
    </location>
</feature>
<evidence type="ECO:0000256" key="7">
    <source>
        <dbReference type="SAM" id="MobiDB-lite"/>
    </source>
</evidence>
<feature type="compositionally biased region" description="Gly residues" evidence="7">
    <location>
        <begin position="1481"/>
        <end position="1507"/>
    </location>
</feature>
<feature type="region of interest" description="Disordered" evidence="7">
    <location>
        <begin position="1386"/>
        <end position="1407"/>
    </location>
</feature>
<dbReference type="Pfam" id="PF18332">
    <property type="entry name" value="XRN1_D1"/>
    <property type="match status" value="1"/>
</dbReference>
<evidence type="ECO:0000256" key="3">
    <source>
        <dbReference type="ARBA" id="ARBA00022839"/>
    </source>
</evidence>
<evidence type="ECO:0000259" key="11">
    <source>
        <dbReference type="Pfam" id="PF18332"/>
    </source>
</evidence>
<dbReference type="PANTHER" id="PTHR12341">
    <property type="entry name" value="5'-&gt;3' EXORIBONUCLEASE"/>
    <property type="match status" value="1"/>
</dbReference>
<dbReference type="EMBL" id="BQKY01000001">
    <property type="protein sequence ID" value="GJN87240.1"/>
    <property type="molecule type" value="Genomic_DNA"/>
</dbReference>
<dbReference type="Gene3D" id="2.30.30.30">
    <property type="match status" value="1"/>
</dbReference>
<dbReference type="Gene3D" id="2.30.30.750">
    <property type="match status" value="1"/>
</dbReference>
<dbReference type="GO" id="GO:0005634">
    <property type="term" value="C:nucleus"/>
    <property type="evidence" value="ECO:0007669"/>
    <property type="project" value="TreeGrafter"/>
</dbReference>
<organism evidence="13 14">
    <name type="scientific">Rhodotorula paludigena</name>
    <dbReference type="NCBI Taxonomy" id="86838"/>
    <lineage>
        <taxon>Eukaryota</taxon>
        <taxon>Fungi</taxon>
        <taxon>Dikarya</taxon>
        <taxon>Basidiomycota</taxon>
        <taxon>Pucciniomycotina</taxon>
        <taxon>Microbotryomycetes</taxon>
        <taxon>Sporidiobolales</taxon>
        <taxon>Sporidiobolaceae</taxon>
        <taxon>Rhodotorula</taxon>
    </lineage>
</organism>
<comment type="function">
    <text evidence="5">Multifunctional protein that exhibits several independent functions at different levels of the cellular processes. 5'-3' exonuclease component of the nonsense-mediated mRNA decay (NMD) which is a highly conserved mRNA degradation pathway, an RNA surveillance system whose role is to identify and rid cells of mRNA with premature termination codons and thus prevents accumulation of potentially harmful truncated proteins.</text>
</comment>
<dbReference type="InterPro" id="IPR040992">
    <property type="entry name" value="XRN1_D1"/>
</dbReference>
<dbReference type="InterPro" id="IPR041412">
    <property type="entry name" value="Xrn1_helical"/>
</dbReference>
<keyword evidence="5" id="KW-0963">Cytoplasm</keyword>
<evidence type="ECO:0000256" key="5">
    <source>
        <dbReference type="PIRNR" id="PIRNR006743"/>
    </source>
</evidence>
<evidence type="ECO:0000313" key="14">
    <source>
        <dbReference type="Proteomes" id="UP001342314"/>
    </source>
</evidence>
<proteinExistence type="inferred from homology"/>
<dbReference type="Gene3D" id="3.40.50.12390">
    <property type="match status" value="2"/>
</dbReference>
<dbReference type="InterPro" id="IPR016494">
    <property type="entry name" value="5_3_exoribonuclease_1"/>
</dbReference>
<dbReference type="Pfam" id="PF18334">
    <property type="entry name" value="XRN1_D2_D3"/>
    <property type="match status" value="1"/>
</dbReference>
<comment type="caution">
    <text evidence="13">The sequence shown here is derived from an EMBL/GenBank/DDBJ whole genome shotgun (WGS) entry which is preliminary data.</text>
</comment>
<keyword evidence="5" id="KW-0694">RNA-binding</keyword>
<feature type="domain" description="Xrn1 N-terminal" evidence="8">
    <location>
        <begin position="1"/>
        <end position="227"/>
    </location>
</feature>
<evidence type="ECO:0000256" key="6">
    <source>
        <dbReference type="SAM" id="Coils"/>
    </source>
</evidence>
<keyword evidence="14" id="KW-1185">Reference proteome</keyword>
<feature type="domain" description="Exoribonuclease Xrn1 D2/D3" evidence="12">
    <location>
        <begin position="978"/>
        <end position="1198"/>
    </location>
</feature>
<evidence type="ECO:0000313" key="13">
    <source>
        <dbReference type="EMBL" id="GJN87240.1"/>
    </source>
</evidence>
<evidence type="ECO:0000259" key="8">
    <source>
        <dbReference type="Pfam" id="PF03159"/>
    </source>
</evidence>
<gene>
    <name evidence="13" type="ORF">Rhopal_000185-T1</name>
</gene>
<dbReference type="PIRSF" id="PIRSF006743">
    <property type="entry name" value="Exonuclease_Xnr1"/>
    <property type="match status" value="1"/>
</dbReference>
<dbReference type="FunFam" id="3.40.50.12390:FF:000002">
    <property type="entry name" value="5'-3' exoribonuclease 1"/>
    <property type="match status" value="1"/>
</dbReference>
<dbReference type="Proteomes" id="UP001342314">
    <property type="component" value="Unassembled WGS sequence"/>
</dbReference>
<evidence type="ECO:0000259" key="12">
    <source>
        <dbReference type="Pfam" id="PF18334"/>
    </source>
</evidence>
<comment type="similarity">
    <text evidence="4 5">Belongs to the 5'-3' exonuclease family.</text>
</comment>
<dbReference type="Pfam" id="PF18129">
    <property type="entry name" value="SH3_12"/>
    <property type="match status" value="1"/>
</dbReference>
<keyword evidence="6" id="KW-0175">Coiled coil</keyword>
<dbReference type="GO" id="GO:0016075">
    <property type="term" value="P:rRNA catabolic process"/>
    <property type="evidence" value="ECO:0007669"/>
    <property type="project" value="TreeGrafter"/>
</dbReference>
<comment type="subcellular location">
    <subcellularLocation>
        <location evidence="5">Cytoplasm</location>
    </subcellularLocation>
</comment>
<evidence type="ECO:0000259" key="9">
    <source>
        <dbReference type="Pfam" id="PF17846"/>
    </source>
</evidence>
<dbReference type="Pfam" id="PF17846">
    <property type="entry name" value="XRN_M"/>
    <property type="match status" value="2"/>
</dbReference>
<dbReference type="GO" id="GO:0003723">
    <property type="term" value="F:RNA binding"/>
    <property type="evidence" value="ECO:0007669"/>
    <property type="project" value="UniProtKB-KW"/>
</dbReference>
<dbReference type="InterPro" id="IPR014722">
    <property type="entry name" value="Rib_uL2_dom2"/>
</dbReference>